<sequence>MSSSQKKSKKRRSESGQQNGSKRMKLRRNPGRTSRDTKSYDTHESVIESAPSSPFSTFNDENKNDNEFQFASKSIAPSSLATKNSNSENEFEFASPSSASPVNGVTSSHSKQVLKDITNTTDTNVPHEHLDSNIDGNPSILLTPVQLTNNSALPQGCPEKIKNKIDWDIRNEGLKRKPVSNEPKHWDELMEGGHLDGGQLNWGPNKKDMEHFGNKLVEIGALNTLAGDGLSIRQDDLVLNGNVVHKKTFEEMCDLDQKTQQLLRDQFENFDTIVEEIYDYNGNKIMLSFKIARHKAIVGKAGCITIHWDSLSKMFPWDLRAIFTIGNWAKLFGFTDSKRQEDPFYVKLFKHGDFIVMDRKASGSEKIEDGTHLHHSATLLPRPEECEEEELYLYSIVMDMRPLKSNKGTFWPSAHDFVQWLIEKGFAQSG</sequence>
<keyword evidence="3" id="KW-1185">Reference proteome</keyword>
<dbReference type="AlphaFoldDB" id="A0AAD3HDE4"/>
<evidence type="ECO:0000256" key="1">
    <source>
        <dbReference type="SAM" id="MobiDB-lite"/>
    </source>
</evidence>
<evidence type="ECO:0000313" key="2">
    <source>
        <dbReference type="EMBL" id="GFH59495.1"/>
    </source>
</evidence>
<name>A0AAD3HDE4_9STRA</name>
<feature type="region of interest" description="Disordered" evidence="1">
    <location>
        <begin position="90"/>
        <end position="110"/>
    </location>
</feature>
<feature type="compositionally biased region" description="Polar residues" evidence="1">
    <location>
        <begin position="95"/>
        <end position="110"/>
    </location>
</feature>
<evidence type="ECO:0000313" key="3">
    <source>
        <dbReference type="Proteomes" id="UP001054902"/>
    </source>
</evidence>
<feature type="compositionally biased region" description="Polar residues" evidence="1">
    <location>
        <begin position="50"/>
        <end position="59"/>
    </location>
</feature>
<gene>
    <name evidence="2" type="ORF">CTEN210_15971</name>
</gene>
<dbReference type="Proteomes" id="UP001054902">
    <property type="component" value="Unassembled WGS sequence"/>
</dbReference>
<feature type="compositionally biased region" description="Basic residues" evidence="1">
    <location>
        <begin position="1"/>
        <end position="12"/>
    </location>
</feature>
<reference evidence="2 3" key="1">
    <citation type="journal article" date="2021" name="Sci. Rep.">
        <title>The genome of the diatom Chaetoceros tenuissimus carries an ancient integrated fragment of an extant virus.</title>
        <authorList>
            <person name="Hongo Y."/>
            <person name="Kimura K."/>
            <person name="Takaki Y."/>
            <person name="Yoshida Y."/>
            <person name="Baba S."/>
            <person name="Kobayashi G."/>
            <person name="Nagasaki K."/>
            <person name="Hano T."/>
            <person name="Tomaru Y."/>
        </authorList>
    </citation>
    <scope>NUCLEOTIDE SEQUENCE [LARGE SCALE GENOMIC DNA]</scope>
    <source>
        <strain evidence="2 3">NIES-3715</strain>
    </source>
</reference>
<feature type="region of interest" description="Disordered" evidence="1">
    <location>
        <begin position="1"/>
        <end position="68"/>
    </location>
</feature>
<proteinExistence type="predicted"/>
<organism evidence="2 3">
    <name type="scientific">Chaetoceros tenuissimus</name>
    <dbReference type="NCBI Taxonomy" id="426638"/>
    <lineage>
        <taxon>Eukaryota</taxon>
        <taxon>Sar</taxon>
        <taxon>Stramenopiles</taxon>
        <taxon>Ochrophyta</taxon>
        <taxon>Bacillariophyta</taxon>
        <taxon>Coscinodiscophyceae</taxon>
        <taxon>Chaetocerotophycidae</taxon>
        <taxon>Chaetocerotales</taxon>
        <taxon>Chaetocerotaceae</taxon>
        <taxon>Chaetoceros</taxon>
    </lineage>
</organism>
<accession>A0AAD3HDE4</accession>
<dbReference type="EMBL" id="BLLK01000067">
    <property type="protein sequence ID" value="GFH59495.1"/>
    <property type="molecule type" value="Genomic_DNA"/>
</dbReference>
<protein>
    <submittedName>
        <fullName evidence="2">Uncharacterized protein</fullName>
    </submittedName>
</protein>
<feature type="compositionally biased region" description="Basic and acidic residues" evidence="1">
    <location>
        <begin position="33"/>
        <end position="46"/>
    </location>
</feature>
<comment type="caution">
    <text evidence="2">The sequence shown here is derived from an EMBL/GenBank/DDBJ whole genome shotgun (WGS) entry which is preliminary data.</text>
</comment>